<dbReference type="KEGG" id="dpx:DAPPUDRAFT_274735"/>
<dbReference type="HOGENOM" id="CLU_724157_0_0_1"/>
<dbReference type="EMBL" id="GL735115">
    <property type="protein sequence ID" value="EFX61048.1"/>
    <property type="molecule type" value="Genomic_DNA"/>
</dbReference>
<evidence type="ECO:0000313" key="3">
    <source>
        <dbReference type="Proteomes" id="UP000000305"/>
    </source>
</evidence>
<accession>E9I4N0</accession>
<evidence type="ECO:0000256" key="1">
    <source>
        <dbReference type="SAM" id="Coils"/>
    </source>
</evidence>
<sequence length="382" mass="44527">MMGQTPMSEEEKCEMFKTFRRGQCFAIVSKRRPDKTEGTIYNRDFGLLRLEWFLERGPEEPFDYSDFEMYAFFDGLRILPPLDLVYEVQKWRPFLNLKDIISMERYPRKEFEVYSSDFRVGNYFHSIPIGRVHVRGDRGSDTGDEDTEDEDTSAALFQAKRQERDLEQSFDSNPDSDGVDDWLEQRVRRARLLWQARLLMCESRNNITSMHAQSDEEVTEELRNAVSGAPYFIQWVQRSDNNVYSAYAYFKGKVLVDACEENGESQGGFGVFAGYVVYPKEEVDKDNFVVNVKHTLNIRSVSVVVMDRVKKVMEAYLDYESTTSGALRAPSVEYDVVEEEKDLQQLYDEEMKLLEQEQIQKEVADLEEELMRAESSSDNSDL</sequence>
<dbReference type="Proteomes" id="UP000000305">
    <property type="component" value="Unassembled WGS sequence"/>
</dbReference>
<keyword evidence="1" id="KW-0175">Coiled coil</keyword>
<evidence type="ECO:0000313" key="2">
    <source>
        <dbReference type="EMBL" id="EFX61048.1"/>
    </source>
</evidence>
<proteinExistence type="predicted"/>
<feature type="coiled-coil region" evidence="1">
    <location>
        <begin position="336"/>
        <end position="376"/>
    </location>
</feature>
<dbReference type="InParanoid" id="E9I4N0"/>
<organism evidence="2 3">
    <name type="scientific">Daphnia pulex</name>
    <name type="common">Water flea</name>
    <dbReference type="NCBI Taxonomy" id="6669"/>
    <lineage>
        <taxon>Eukaryota</taxon>
        <taxon>Metazoa</taxon>
        <taxon>Ecdysozoa</taxon>
        <taxon>Arthropoda</taxon>
        <taxon>Crustacea</taxon>
        <taxon>Branchiopoda</taxon>
        <taxon>Diplostraca</taxon>
        <taxon>Cladocera</taxon>
        <taxon>Anomopoda</taxon>
        <taxon>Daphniidae</taxon>
        <taxon>Daphnia</taxon>
    </lineage>
</organism>
<gene>
    <name evidence="2" type="ORF">DAPPUDRAFT_274735</name>
</gene>
<protein>
    <submittedName>
        <fullName evidence="2">Uncharacterized protein</fullName>
    </submittedName>
</protein>
<reference evidence="2 3" key="1">
    <citation type="journal article" date="2011" name="Science">
        <title>The ecoresponsive genome of Daphnia pulex.</title>
        <authorList>
            <person name="Colbourne J.K."/>
            <person name="Pfrender M.E."/>
            <person name="Gilbert D."/>
            <person name="Thomas W.K."/>
            <person name="Tucker A."/>
            <person name="Oakley T.H."/>
            <person name="Tokishita S."/>
            <person name="Aerts A."/>
            <person name="Arnold G.J."/>
            <person name="Basu M.K."/>
            <person name="Bauer D.J."/>
            <person name="Caceres C.E."/>
            <person name="Carmel L."/>
            <person name="Casola C."/>
            <person name="Choi J.H."/>
            <person name="Detter J.C."/>
            <person name="Dong Q."/>
            <person name="Dusheyko S."/>
            <person name="Eads B.D."/>
            <person name="Frohlich T."/>
            <person name="Geiler-Samerotte K.A."/>
            <person name="Gerlach D."/>
            <person name="Hatcher P."/>
            <person name="Jogdeo S."/>
            <person name="Krijgsveld J."/>
            <person name="Kriventseva E.V."/>
            <person name="Kultz D."/>
            <person name="Laforsch C."/>
            <person name="Lindquist E."/>
            <person name="Lopez J."/>
            <person name="Manak J.R."/>
            <person name="Muller J."/>
            <person name="Pangilinan J."/>
            <person name="Patwardhan R.P."/>
            <person name="Pitluck S."/>
            <person name="Pritham E.J."/>
            <person name="Rechtsteiner A."/>
            <person name="Rho M."/>
            <person name="Rogozin I.B."/>
            <person name="Sakarya O."/>
            <person name="Salamov A."/>
            <person name="Schaack S."/>
            <person name="Shapiro H."/>
            <person name="Shiga Y."/>
            <person name="Skalitzky C."/>
            <person name="Smith Z."/>
            <person name="Souvorov A."/>
            <person name="Sung W."/>
            <person name="Tang Z."/>
            <person name="Tsuchiya D."/>
            <person name="Tu H."/>
            <person name="Vos H."/>
            <person name="Wang M."/>
            <person name="Wolf Y.I."/>
            <person name="Yamagata H."/>
            <person name="Yamada T."/>
            <person name="Ye Y."/>
            <person name="Shaw J.R."/>
            <person name="Andrews J."/>
            <person name="Crease T.J."/>
            <person name="Tang H."/>
            <person name="Lucas S.M."/>
            <person name="Robertson H.M."/>
            <person name="Bork P."/>
            <person name="Koonin E.V."/>
            <person name="Zdobnov E.M."/>
            <person name="Grigoriev I.V."/>
            <person name="Lynch M."/>
            <person name="Boore J.L."/>
        </authorList>
    </citation>
    <scope>NUCLEOTIDE SEQUENCE [LARGE SCALE GENOMIC DNA]</scope>
</reference>
<keyword evidence="3" id="KW-1185">Reference proteome</keyword>
<name>E9I4N0_DAPPU</name>
<dbReference type="AlphaFoldDB" id="E9I4N0"/>